<feature type="domain" description="RNase III" evidence="11">
    <location>
        <begin position="103"/>
        <end position="214"/>
    </location>
</feature>
<evidence type="ECO:0000259" key="10">
    <source>
        <dbReference type="PROSITE" id="PS50137"/>
    </source>
</evidence>
<name>G4TTL3_SERID</name>
<dbReference type="Proteomes" id="UP000007148">
    <property type="component" value="Unassembled WGS sequence"/>
</dbReference>
<dbReference type="InterPro" id="IPR036389">
    <property type="entry name" value="RNase_III_sf"/>
</dbReference>
<dbReference type="eggNOG" id="KOG3769">
    <property type="taxonomic scope" value="Eukaryota"/>
</dbReference>
<keyword evidence="13" id="KW-1185">Reference proteome</keyword>
<evidence type="ECO:0000256" key="4">
    <source>
        <dbReference type="ARBA" id="ARBA00023128"/>
    </source>
</evidence>
<organism evidence="12 13">
    <name type="scientific">Serendipita indica (strain DSM 11827)</name>
    <name type="common">Root endophyte fungus</name>
    <name type="synonym">Piriformospora indica</name>
    <dbReference type="NCBI Taxonomy" id="1109443"/>
    <lineage>
        <taxon>Eukaryota</taxon>
        <taxon>Fungi</taxon>
        <taxon>Dikarya</taxon>
        <taxon>Basidiomycota</taxon>
        <taxon>Agaricomycotina</taxon>
        <taxon>Agaricomycetes</taxon>
        <taxon>Sebacinales</taxon>
        <taxon>Serendipitaceae</taxon>
        <taxon>Serendipita</taxon>
    </lineage>
</organism>
<dbReference type="SUPFAM" id="SSF54768">
    <property type="entry name" value="dsRNA-binding domain-like"/>
    <property type="match status" value="1"/>
</dbReference>
<dbReference type="GO" id="GO:0005840">
    <property type="term" value="C:ribosome"/>
    <property type="evidence" value="ECO:0007669"/>
    <property type="project" value="UniProtKB-KW"/>
</dbReference>
<evidence type="ECO:0000256" key="7">
    <source>
        <dbReference type="ARBA" id="ARBA00035187"/>
    </source>
</evidence>
<dbReference type="STRING" id="1109443.G4TTL3"/>
<evidence type="ECO:0000256" key="2">
    <source>
        <dbReference type="ARBA" id="ARBA00022884"/>
    </source>
</evidence>
<dbReference type="HOGENOM" id="CLU_034765_0_0_1"/>
<dbReference type="PANTHER" id="PTHR11207:SF32">
    <property type="entry name" value="LARGE RIBOSOMAL SUBUNIT PROTEIN ML44"/>
    <property type="match status" value="1"/>
</dbReference>
<dbReference type="AlphaFoldDB" id="G4TTL3"/>
<dbReference type="CDD" id="cd19873">
    <property type="entry name" value="DSRM_MRPL3_like"/>
    <property type="match status" value="1"/>
</dbReference>
<dbReference type="PROSITE" id="PS50137">
    <property type="entry name" value="DS_RBD"/>
    <property type="match status" value="1"/>
</dbReference>
<evidence type="ECO:0000256" key="1">
    <source>
        <dbReference type="ARBA" id="ARBA00004173"/>
    </source>
</evidence>
<keyword evidence="2 8" id="KW-0694">RNA-binding</keyword>
<dbReference type="InterPro" id="IPR044444">
    <property type="entry name" value="Ribosomal_mL44_DSRM_metazoa"/>
</dbReference>
<evidence type="ECO:0000256" key="5">
    <source>
        <dbReference type="ARBA" id="ARBA00023274"/>
    </source>
</evidence>
<gene>
    <name evidence="12" type="ORF">PIIN_08607</name>
</gene>
<dbReference type="InParanoid" id="G4TTL3"/>
<protein>
    <recommendedName>
        <fullName evidence="7">Large ribosomal subunit protein mL44</fullName>
    </recommendedName>
</protein>
<evidence type="ECO:0000313" key="13">
    <source>
        <dbReference type="Proteomes" id="UP000007148"/>
    </source>
</evidence>
<dbReference type="InterPro" id="IPR000999">
    <property type="entry name" value="RNase_III_dom"/>
</dbReference>
<dbReference type="GO" id="GO:0003725">
    <property type="term" value="F:double-stranded RNA binding"/>
    <property type="evidence" value="ECO:0007669"/>
    <property type="project" value="InterPro"/>
</dbReference>
<evidence type="ECO:0000256" key="6">
    <source>
        <dbReference type="ARBA" id="ARBA00024034"/>
    </source>
</evidence>
<dbReference type="GO" id="GO:0003735">
    <property type="term" value="F:structural constituent of ribosome"/>
    <property type="evidence" value="ECO:0007669"/>
    <property type="project" value="TreeGrafter"/>
</dbReference>
<evidence type="ECO:0000313" key="12">
    <source>
        <dbReference type="EMBL" id="CCA74656.1"/>
    </source>
</evidence>
<dbReference type="OrthoDB" id="67027at2759"/>
<dbReference type="GO" id="GO:0006396">
    <property type="term" value="P:RNA processing"/>
    <property type="evidence" value="ECO:0007669"/>
    <property type="project" value="InterPro"/>
</dbReference>
<evidence type="ECO:0000259" key="11">
    <source>
        <dbReference type="PROSITE" id="PS50142"/>
    </source>
</evidence>
<dbReference type="Gene3D" id="1.10.1520.10">
    <property type="entry name" value="Ribonuclease III domain"/>
    <property type="match status" value="1"/>
</dbReference>
<feature type="domain" description="DRBM" evidence="10">
    <location>
        <begin position="250"/>
        <end position="320"/>
    </location>
</feature>
<dbReference type="SMART" id="SM00358">
    <property type="entry name" value="DSRM"/>
    <property type="match status" value="1"/>
</dbReference>
<sequence>MASGKVKLRPSMRRAYEQLSRTRLTVPTMSLSPPSDKHVFPPAELEDARKPEAAAHWESLQPPPNSALIALAHRMGIATIFGSSTPAKAKAKSTLDDEQMALLIRQACTHDSFARQHATVYPDESVPPTNGMLASLGNTLLGLFATEHLNASYPHLPTRVLKAATSAYVGHQTCVNVAQELGVAPLVRWHRQLSSASRQSVTYADALASVPRALTALIYHHRSLAVARKFAHTFFLSRLVDLRGLIKFRDPKLALSYTVESFGRERPISKLLRESGRGTNSPIYVVGIFSGVDKLGEGFGSSLKMAEFRAAEDALHRLYLTRVPSDMVSLPTTAFPTPAPKEKLSVFDAISKGAITQAPYEPFSFPTFGSSSQERMTTIGQSEILFGINDKKDVNVVEDLKRPWWRPAGDYPINSPQAERVREIKAQRRGGSKTSCRRERIRGSPRGKGGGYRATRTDENCRGYAGLRRSAKAKE</sequence>
<keyword evidence="3 12" id="KW-0689">Ribosomal protein</keyword>
<proteinExistence type="inferred from homology"/>
<dbReference type="SMART" id="SM00535">
    <property type="entry name" value="RIBOc"/>
    <property type="match status" value="1"/>
</dbReference>
<evidence type="ECO:0000256" key="8">
    <source>
        <dbReference type="PROSITE-ProRule" id="PRU00266"/>
    </source>
</evidence>
<keyword evidence="5" id="KW-0687">Ribonucleoprotein</keyword>
<accession>G4TTL3</accession>
<dbReference type="Pfam" id="PF14622">
    <property type="entry name" value="Ribonucleas_3_3"/>
    <property type="match status" value="1"/>
</dbReference>
<dbReference type="EMBL" id="CAFZ01000339">
    <property type="protein sequence ID" value="CCA74656.1"/>
    <property type="molecule type" value="Genomic_DNA"/>
</dbReference>
<dbReference type="InterPro" id="IPR044443">
    <property type="entry name" value="Ribosomal_mL44_DSRM_fung"/>
</dbReference>
<dbReference type="InterPro" id="IPR014720">
    <property type="entry name" value="dsRBD_dom"/>
</dbReference>
<evidence type="ECO:0000256" key="3">
    <source>
        <dbReference type="ARBA" id="ARBA00022980"/>
    </source>
</evidence>
<dbReference type="Pfam" id="PF22892">
    <property type="entry name" value="DSRM_MRPL44"/>
    <property type="match status" value="1"/>
</dbReference>
<feature type="region of interest" description="Disordered" evidence="9">
    <location>
        <begin position="426"/>
        <end position="475"/>
    </location>
</feature>
<evidence type="ECO:0000256" key="9">
    <source>
        <dbReference type="SAM" id="MobiDB-lite"/>
    </source>
</evidence>
<dbReference type="GO" id="GO:0005739">
    <property type="term" value="C:mitochondrion"/>
    <property type="evidence" value="ECO:0007669"/>
    <property type="project" value="TreeGrafter"/>
</dbReference>
<reference evidence="12 13" key="1">
    <citation type="journal article" date="2011" name="PLoS Pathog.">
        <title>Endophytic Life Strategies Decoded by Genome and Transcriptome Analyses of the Mutualistic Root Symbiont Piriformospora indica.</title>
        <authorList>
            <person name="Zuccaro A."/>
            <person name="Lahrmann U."/>
            <person name="Guldener U."/>
            <person name="Langen G."/>
            <person name="Pfiffi S."/>
            <person name="Biedenkopf D."/>
            <person name="Wong P."/>
            <person name="Samans B."/>
            <person name="Grimm C."/>
            <person name="Basiewicz M."/>
            <person name="Murat C."/>
            <person name="Martin F."/>
            <person name="Kogel K.H."/>
        </authorList>
    </citation>
    <scope>NUCLEOTIDE SEQUENCE [LARGE SCALE GENOMIC DNA]</scope>
    <source>
        <strain evidence="12 13">DSM 11827</strain>
    </source>
</reference>
<dbReference type="PROSITE" id="PS50142">
    <property type="entry name" value="RNASE_3_2"/>
    <property type="match status" value="1"/>
</dbReference>
<dbReference type="SUPFAM" id="SSF69065">
    <property type="entry name" value="RNase III domain-like"/>
    <property type="match status" value="1"/>
</dbReference>
<dbReference type="PANTHER" id="PTHR11207">
    <property type="entry name" value="RIBONUCLEASE III"/>
    <property type="match status" value="1"/>
</dbReference>
<dbReference type="CDD" id="cd00593">
    <property type="entry name" value="RIBOc"/>
    <property type="match status" value="1"/>
</dbReference>
<comment type="similarity">
    <text evidence="6">Belongs to the ribonuclease III family. Mitochondrion-specific ribosomal protein mL44 subfamily.</text>
</comment>
<comment type="subcellular location">
    <subcellularLocation>
        <location evidence="1">Mitochondrion</location>
    </subcellularLocation>
</comment>
<keyword evidence="4" id="KW-0496">Mitochondrion</keyword>
<comment type="caution">
    <text evidence="12">The sequence shown here is derived from an EMBL/GenBank/DDBJ whole genome shotgun (WGS) entry which is preliminary data.</text>
</comment>
<dbReference type="GO" id="GO:0004525">
    <property type="term" value="F:ribonuclease III activity"/>
    <property type="evidence" value="ECO:0007669"/>
    <property type="project" value="InterPro"/>
</dbReference>
<dbReference type="Gene3D" id="3.30.160.20">
    <property type="match status" value="1"/>
</dbReference>